<reference evidence="2 3" key="1">
    <citation type="submission" date="2016-10" db="EMBL/GenBank/DDBJ databases">
        <authorList>
            <person name="de Groot N.N."/>
        </authorList>
    </citation>
    <scope>NUCLEOTIDE SEQUENCE [LARGE SCALE GENOMIC DNA]</scope>
    <source>
        <strain evidence="2 3">DSM 2179</strain>
    </source>
</reference>
<dbReference type="AlphaFoldDB" id="A0A1H7CGB8"/>
<name>A0A1H7CGB8_9FIRM</name>
<sequence length="207" mass="24783">MKDNLFKYIDENFPNLHNEINIRYELGEPFKNGSEERINQVMTRVISIFEDLFDAEDDIYIYIQDWDIINDPMFGNTTPNYIYRLLANHVLEEKVLYKVDEDIDEMGNTVQITQEYNVRLLYERLGGIPYKEILKGMAHYEQGREPSISQAVYFINLEKDILFHMYDDRGCIVYSNSSDKLAYMYHKYNNWIVNYWRDSIDSIFNGK</sequence>
<gene>
    <name evidence="2" type="ORF">SAMN05660742_1224</name>
</gene>
<proteinExistence type="predicted"/>
<protein>
    <recommendedName>
        <fullName evidence="1">DUF3885 domain-containing protein</fullName>
    </recommendedName>
</protein>
<evidence type="ECO:0000313" key="2">
    <source>
        <dbReference type="EMBL" id="SEJ88833.1"/>
    </source>
</evidence>
<dbReference type="Proteomes" id="UP000199662">
    <property type="component" value="Unassembled WGS sequence"/>
</dbReference>
<accession>A0A1H7CGB8</accession>
<organism evidence="2 3">
    <name type="scientific">Propionispira arboris</name>
    <dbReference type="NCBI Taxonomy" id="84035"/>
    <lineage>
        <taxon>Bacteria</taxon>
        <taxon>Bacillati</taxon>
        <taxon>Bacillota</taxon>
        <taxon>Negativicutes</taxon>
        <taxon>Selenomonadales</taxon>
        <taxon>Selenomonadaceae</taxon>
        <taxon>Propionispira</taxon>
    </lineage>
</organism>
<dbReference type="InterPro" id="IPR024976">
    <property type="entry name" value="DUF3885"/>
</dbReference>
<evidence type="ECO:0000313" key="3">
    <source>
        <dbReference type="Proteomes" id="UP000199662"/>
    </source>
</evidence>
<dbReference type="STRING" id="84035.SAMN05660742_1224"/>
<dbReference type="EMBL" id="FNZK01000022">
    <property type="protein sequence ID" value="SEJ88833.1"/>
    <property type="molecule type" value="Genomic_DNA"/>
</dbReference>
<keyword evidence="3" id="KW-1185">Reference proteome</keyword>
<dbReference type="Pfam" id="PF13021">
    <property type="entry name" value="DUF3885"/>
    <property type="match status" value="1"/>
</dbReference>
<dbReference type="RefSeq" id="WP_091834681.1">
    <property type="nucleotide sequence ID" value="NZ_FNZK01000022.1"/>
</dbReference>
<feature type="domain" description="DUF3885" evidence="1">
    <location>
        <begin position="6"/>
        <end position="196"/>
    </location>
</feature>
<evidence type="ECO:0000259" key="1">
    <source>
        <dbReference type="Pfam" id="PF13021"/>
    </source>
</evidence>